<protein>
    <submittedName>
        <fullName evidence="1">NAPDH-dependent diflavin reductase</fullName>
    </submittedName>
</protein>
<organism evidence="1 2">
    <name type="scientific">Entomophthora muscae</name>
    <dbReference type="NCBI Taxonomy" id="34485"/>
    <lineage>
        <taxon>Eukaryota</taxon>
        <taxon>Fungi</taxon>
        <taxon>Fungi incertae sedis</taxon>
        <taxon>Zoopagomycota</taxon>
        <taxon>Entomophthoromycotina</taxon>
        <taxon>Entomophthoromycetes</taxon>
        <taxon>Entomophthorales</taxon>
        <taxon>Entomophthoraceae</taxon>
        <taxon>Entomophthora</taxon>
    </lineage>
</organism>
<dbReference type="Proteomes" id="UP001165960">
    <property type="component" value="Unassembled WGS sequence"/>
</dbReference>
<gene>
    <name evidence="1" type="primary">TAH18</name>
    <name evidence="1" type="ORF">DSO57_1005747</name>
</gene>
<comment type="caution">
    <text evidence="1">The sequence shown here is derived from an EMBL/GenBank/DDBJ whole genome shotgun (WGS) entry which is preliminary data.</text>
</comment>
<keyword evidence="2" id="KW-1185">Reference proteome</keyword>
<accession>A0ACC2U5V8</accession>
<sequence>MSAYGKNHDASSCITILYGSQTGYAQDTAERIARILWRHHFKVSLISALDDYDKTKLIHERFVIFVCSTTGEGEEPDNMKLFWKFLLRKNLPGNVLETLKYAVFGLGDSSYAKFNYPAKKLFRRLSQLGAHAACPRGDGDDQHFLGLDGGLIPWLKLLLEALSQQFPVPASMTPLDESVCPDPSFRLVETTRPSTPDDQVNLGLFQLIENRRITHPSHFQDIRHISFRPKEHMPEFSPGDIASFTPQNLPEDVDSFIELMGWQAFSDVFFRLEAISKAKAVPSFFCTPKTLREIVSKYVDLRGTPRRTLVEYLYYFSSDELEKEKFHEWLTTADGQEDMAAYLHRPRRTLLEVLADFRSYKVPLDYLLDAFAPIQARSFSIASSPKNECLDLMVGIVEYRTRLVQPRLGLATQFIKHMLTVPDAPLIRITVSRGTMALPLSDAPIIMVGPGLGIAPFRSFIQARAHSNIAQNYLISGCRFKEMDEHYADEWKKYVDEGLLWYRVAASRDQNTKRYVQHIIQENATLLWDLIHNNGAHVYVCGSSGSMPKEVMEAFQQIACDMLNVESGAQYVDSLVNQNRYQQETWS</sequence>
<name>A0ACC2U5V8_9FUNG</name>
<proteinExistence type="predicted"/>
<evidence type="ECO:0000313" key="1">
    <source>
        <dbReference type="EMBL" id="KAJ9082294.1"/>
    </source>
</evidence>
<reference evidence="1" key="1">
    <citation type="submission" date="2022-04" db="EMBL/GenBank/DDBJ databases">
        <title>Genome of the entomopathogenic fungus Entomophthora muscae.</title>
        <authorList>
            <person name="Elya C."/>
            <person name="Lovett B.R."/>
            <person name="Lee E."/>
            <person name="Macias A.M."/>
            <person name="Hajek A.E."/>
            <person name="De Bivort B.L."/>
            <person name="Kasson M.T."/>
            <person name="De Fine Licht H.H."/>
            <person name="Stajich J.E."/>
        </authorList>
    </citation>
    <scope>NUCLEOTIDE SEQUENCE</scope>
    <source>
        <strain evidence="1">Berkeley</strain>
    </source>
</reference>
<evidence type="ECO:0000313" key="2">
    <source>
        <dbReference type="Proteomes" id="UP001165960"/>
    </source>
</evidence>
<dbReference type="EMBL" id="QTSX02001436">
    <property type="protein sequence ID" value="KAJ9082294.1"/>
    <property type="molecule type" value="Genomic_DNA"/>
</dbReference>